<gene>
    <name evidence="2" type="ORF">EYF80_034834</name>
</gene>
<organism evidence="2 3">
    <name type="scientific">Liparis tanakae</name>
    <name type="common">Tanaka's snailfish</name>
    <dbReference type="NCBI Taxonomy" id="230148"/>
    <lineage>
        <taxon>Eukaryota</taxon>
        <taxon>Metazoa</taxon>
        <taxon>Chordata</taxon>
        <taxon>Craniata</taxon>
        <taxon>Vertebrata</taxon>
        <taxon>Euteleostomi</taxon>
        <taxon>Actinopterygii</taxon>
        <taxon>Neopterygii</taxon>
        <taxon>Teleostei</taxon>
        <taxon>Neoteleostei</taxon>
        <taxon>Acanthomorphata</taxon>
        <taxon>Eupercaria</taxon>
        <taxon>Perciformes</taxon>
        <taxon>Cottioidei</taxon>
        <taxon>Cottales</taxon>
        <taxon>Liparidae</taxon>
        <taxon>Liparis</taxon>
    </lineage>
</organism>
<comment type="caution">
    <text evidence="2">The sequence shown here is derived from an EMBL/GenBank/DDBJ whole genome shotgun (WGS) entry which is preliminary data.</text>
</comment>
<proteinExistence type="predicted"/>
<dbReference type="EMBL" id="SRLO01000470">
    <property type="protein sequence ID" value="TNN54966.1"/>
    <property type="molecule type" value="Genomic_DNA"/>
</dbReference>
<keyword evidence="3" id="KW-1185">Reference proteome</keyword>
<feature type="region of interest" description="Disordered" evidence="1">
    <location>
        <begin position="26"/>
        <end position="67"/>
    </location>
</feature>
<accession>A0A4Z2GN85</accession>
<dbReference type="AlphaFoldDB" id="A0A4Z2GN85"/>
<protein>
    <submittedName>
        <fullName evidence="2">Uncharacterized protein</fullName>
    </submittedName>
</protein>
<dbReference type="Proteomes" id="UP000314294">
    <property type="component" value="Unassembled WGS sequence"/>
</dbReference>
<evidence type="ECO:0000313" key="2">
    <source>
        <dbReference type="EMBL" id="TNN54966.1"/>
    </source>
</evidence>
<feature type="compositionally biased region" description="Basic and acidic residues" evidence="1">
    <location>
        <begin position="40"/>
        <end position="57"/>
    </location>
</feature>
<evidence type="ECO:0000256" key="1">
    <source>
        <dbReference type="SAM" id="MobiDB-lite"/>
    </source>
</evidence>
<name>A0A4Z2GN85_9TELE</name>
<sequence length="67" mass="7365">MQTDHDLLIHYSRRVSGDTGDICGITGARPAPALQPGATTEDKPTSQDGSEHVERNARVYQLSQRCR</sequence>
<reference evidence="2 3" key="1">
    <citation type="submission" date="2019-03" db="EMBL/GenBank/DDBJ databases">
        <title>First draft genome of Liparis tanakae, snailfish: a comprehensive survey of snailfish specific genes.</title>
        <authorList>
            <person name="Kim W."/>
            <person name="Song I."/>
            <person name="Jeong J.-H."/>
            <person name="Kim D."/>
            <person name="Kim S."/>
            <person name="Ryu S."/>
            <person name="Song J.Y."/>
            <person name="Lee S.K."/>
        </authorList>
    </citation>
    <scope>NUCLEOTIDE SEQUENCE [LARGE SCALE GENOMIC DNA]</scope>
    <source>
        <tissue evidence="2">Muscle</tissue>
    </source>
</reference>
<evidence type="ECO:0000313" key="3">
    <source>
        <dbReference type="Proteomes" id="UP000314294"/>
    </source>
</evidence>